<reference evidence="1 2" key="1">
    <citation type="submission" date="2020-04" db="EMBL/GenBank/DDBJ databases">
        <title>Draft Genome Sequence of Streptomyces morookaense DSM 40503, an 8-azaguanine-producing strain.</title>
        <authorList>
            <person name="Qi J."/>
            <person name="Gao J.-M."/>
        </authorList>
    </citation>
    <scope>NUCLEOTIDE SEQUENCE [LARGE SCALE GENOMIC DNA]</scope>
    <source>
        <strain evidence="1 2">DSM 40503</strain>
    </source>
</reference>
<dbReference type="Proteomes" id="UP000587462">
    <property type="component" value="Unassembled WGS sequence"/>
</dbReference>
<protein>
    <submittedName>
        <fullName evidence="1">Uncharacterized protein</fullName>
    </submittedName>
</protein>
<dbReference type="AlphaFoldDB" id="A0A7Y7B074"/>
<comment type="caution">
    <text evidence="1">The sequence shown here is derived from an EMBL/GenBank/DDBJ whole genome shotgun (WGS) entry which is preliminary data.</text>
</comment>
<sequence>MARRLLIAQAVVAGAVTLGLLLKEIPGIVREIRIWRMTGFPAGPGHRP</sequence>
<evidence type="ECO:0000313" key="1">
    <source>
        <dbReference type="EMBL" id="NVK76435.1"/>
    </source>
</evidence>
<proteinExistence type="predicted"/>
<gene>
    <name evidence="1" type="ORF">HG542_02040</name>
</gene>
<dbReference type="RefSeq" id="WP_171078239.1">
    <property type="nucleotide sequence ID" value="NZ_BNBU01000001.1"/>
</dbReference>
<evidence type="ECO:0000313" key="2">
    <source>
        <dbReference type="Proteomes" id="UP000587462"/>
    </source>
</evidence>
<keyword evidence="2" id="KW-1185">Reference proteome</keyword>
<name>A0A7Y7B074_STRMO</name>
<organism evidence="1 2">
    <name type="scientific">Streptomyces morookaense</name>
    <name type="common">Streptoverticillium morookaense</name>
    <dbReference type="NCBI Taxonomy" id="1970"/>
    <lineage>
        <taxon>Bacteria</taxon>
        <taxon>Bacillati</taxon>
        <taxon>Actinomycetota</taxon>
        <taxon>Actinomycetes</taxon>
        <taxon>Kitasatosporales</taxon>
        <taxon>Streptomycetaceae</taxon>
        <taxon>Streptomyces</taxon>
    </lineage>
</organism>
<accession>A0A7Y7B074</accession>
<dbReference type="EMBL" id="JABBXF010000004">
    <property type="protein sequence ID" value="NVK76435.1"/>
    <property type="molecule type" value="Genomic_DNA"/>
</dbReference>